<comment type="subcellular location">
    <subcellularLocation>
        <location evidence="4">Cytoplasm</location>
    </subcellularLocation>
</comment>
<dbReference type="AlphaFoldDB" id="A0ABD5W1N9"/>
<dbReference type="SUPFAM" id="SSF51735">
    <property type="entry name" value="NAD(P)-binding Rossmann-fold domains"/>
    <property type="match status" value="1"/>
</dbReference>
<dbReference type="GO" id="GO:0055129">
    <property type="term" value="P:L-proline biosynthetic process"/>
    <property type="evidence" value="ECO:0007669"/>
    <property type="project" value="UniProtKB-UniRule"/>
</dbReference>
<dbReference type="Gene3D" id="3.40.50.720">
    <property type="entry name" value="NAD(P)-binding Rossmann-like Domain"/>
    <property type="match status" value="1"/>
</dbReference>
<keyword evidence="4" id="KW-0028">Amino-acid biosynthesis</keyword>
<proteinExistence type="inferred from homology"/>
<comment type="catalytic activity">
    <reaction evidence="4">
        <text>L-proline + NAD(+) = (S)-1-pyrroline-5-carboxylate + NADH + 2 H(+)</text>
        <dbReference type="Rhea" id="RHEA:14105"/>
        <dbReference type="ChEBI" id="CHEBI:15378"/>
        <dbReference type="ChEBI" id="CHEBI:17388"/>
        <dbReference type="ChEBI" id="CHEBI:57540"/>
        <dbReference type="ChEBI" id="CHEBI:57945"/>
        <dbReference type="ChEBI" id="CHEBI:60039"/>
        <dbReference type="EC" id="1.5.1.2"/>
    </reaction>
</comment>
<dbReference type="PIRSF" id="PIRSF000193">
    <property type="entry name" value="Pyrrol-5-carb_rd"/>
    <property type="match status" value="1"/>
</dbReference>
<dbReference type="SUPFAM" id="SSF48179">
    <property type="entry name" value="6-phosphogluconate dehydrogenase C-terminal domain-like"/>
    <property type="match status" value="1"/>
</dbReference>
<keyword evidence="3 4" id="KW-0560">Oxidoreductase</keyword>
<dbReference type="GO" id="GO:0005737">
    <property type="term" value="C:cytoplasm"/>
    <property type="evidence" value="ECO:0007669"/>
    <property type="project" value="UniProtKB-SubCell"/>
</dbReference>
<dbReference type="InterPro" id="IPR036291">
    <property type="entry name" value="NAD(P)-bd_dom_sf"/>
</dbReference>
<dbReference type="PANTHER" id="PTHR11645:SF0">
    <property type="entry name" value="PYRROLINE-5-CARBOXYLATE REDUCTASE 3"/>
    <property type="match status" value="1"/>
</dbReference>
<dbReference type="GO" id="GO:0004735">
    <property type="term" value="F:pyrroline-5-carboxylate reductase activity"/>
    <property type="evidence" value="ECO:0007669"/>
    <property type="project" value="UniProtKB-UniRule"/>
</dbReference>
<dbReference type="InterPro" id="IPR028939">
    <property type="entry name" value="P5C_Rdtase_cat_N"/>
</dbReference>
<evidence type="ECO:0000256" key="2">
    <source>
        <dbReference type="ARBA" id="ARBA00022857"/>
    </source>
</evidence>
<evidence type="ECO:0000256" key="1">
    <source>
        <dbReference type="ARBA" id="ARBA00005525"/>
    </source>
</evidence>
<sequence>MMEVTVIGCGNMGSAFIKGLSRTGTHDVTACDPDPSALDSVAPYCQQTTTTVDDAVESDLVVLTVKPNAVDDVLQAIDLSSDQTLVTAAAGVTTEFVEARTDATVVRIMPNLPAETGNMAAAVAGDKPDADVRQLLDSLGEAVEIDEGLMDTATALNGSGPAFVFYLIKAMKQAGVEEGLSADDAELLAAQTFKGAAETVLQSERDVDELIEAVCSPKGTTIEGMTVLRESDVETEIGNALFAASDRARELSEEYDSE</sequence>
<name>A0ABD5W1N9_9EURY</name>
<evidence type="ECO:0000259" key="8">
    <source>
        <dbReference type="Pfam" id="PF14748"/>
    </source>
</evidence>
<comment type="caution">
    <text evidence="9">The sequence shown here is derived from an EMBL/GenBank/DDBJ whole genome shotgun (WGS) entry which is preliminary data.</text>
</comment>
<evidence type="ECO:0000256" key="3">
    <source>
        <dbReference type="ARBA" id="ARBA00023002"/>
    </source>
</evidence>
<dbReference type="InterPro" id="IPR000304">
    <property type="entry name" value="Pyrroline-COOH_reductase"/>
</dbReference>
<evidence type="ECO:0000256" key="6">
    <source>
        <dbReference type="PIRSR" id="PIRSR000193-1"/>
    </source>
</evidence>
<evidence type="ECO:0000313" key="10">
    <source>
        <dbReference type="Proteomes" id="UP001596445"/>
    </source>
</evidence>
<dbReference type="Pfam" id="PF03807">
    <property type="entry name" value="F420_oxidored"/>
    <property type="match status" value="1"/>
</dbReference>
<comment type="similarity">
    <text evidence="1 4">Belongs to the pyrroline-5-carboxylate reductase family.</text>
</comment>
<comment type="catalytic activity">
    <reaction evidence="4">
        <text>L-proline + NADP(+) = (S)-1-pyrroline-5-carboxylate + NADPH + 2 H(+)</text>
        <dbReference type="Rhea" id="RHEA:14109"/>
        <dbReference type="ChEBI" id="CHEBI:15378"/>
        <dbReference type="ChEBI" id="CHEBI:17388"/>
        <dbReference type="ChEBI" id="CHEBI:57783"/>
        <dbReference type="ChEBI" id="CHEBI:58349"/>
        <dbReference type="ChEBI" id="CHEBI:60039"/>
        <dbReference type="EC" id="1.5.1.2"/>
    </reaction>
</comment>
<dbReference type="EMBL" id="JBHSZI010000001">
    <property type="protein sequence ID" value="MFC7058679.1"/>
    <property type="molecule type" value="Genomic_DNA"/>
</dbReference>
<feature type="binding site" evidence="6">
    <location>
        <begin position="7"/>
        <end position="12"/>
    </location>
    <ligand>
        <name>NADP(+)</name>
        <dbReference type="ChEBI" id="CHEBI:58349"/>
    </ligand>
</feature>
<comment type="function">
    <text evidence="4">Catalyzes the reduction of 1-pyrroline-5-carboxylate (PCA) to L-proline.</text>
</comment>
<gene>
    <name evidence="4 9" type="primary">proC</name>
    <name evidence="9" type="ORF">ACFQQG_11455</name>
</gene>
<dbReference type="Proteomes" id="UP001596445">
    <property type="component" value="Unassembled WGS sequence"/>
</dbReference>
<organism evidence="9 10">
    <name type="scientific">Halovenus salina</name>
    <dbReference type="NCBI Taxonomy" id="1510225"/>
    <lineage>
        <taxon>Archaea</taxon>
        <taxon>Methanobacteriati</taxon>
        <taxon>Methanobacteriota</taxon>
        <taxon>Stenosarchaea group</taxon>
        <taxon>Halobacteria</taxon>
        <taxon>Halobacteriales</taxon>
        <taxon>Haloarculaceae</taxon>
        <taxon>Halovenus</taxon>
    </lineage>
</organism>
<dbReference type="NCBIfam" id="TIGR00112">
    <property type="entry name" value="proC"/>
    <property type="match status" value="1"/>
</dbReference>
<evidence type="ECO:0000259" key="7">
    <source>
        <dbReference type="Pfam" id="PF03807"/>
    </source>
</evidence>
<dbReference type="PANTHER" id="PTHR11645">
    <property type="entry name" value="PYRROLINE-5-CARBOXYLATE REDUCTASE"/>
    <property type="match status" value="1"/>
</dbReference>
<dbReference type="RefSeq" id="WP_382186894.1">
    <property type="nucleotide sequence ID" value="NZ_JBHSZI010000001.1"/>
</dbReference>
<dbReference type="InterPro" id="IPR029036">
    <property type="entry name" value="P5CR_dimer"/>
</dbReference>
<dbReference type="FunFam" id="1.10.3730.10:FF:000001">
    <property type="entry name" value="Pyrroline-5-carboxylate reductase"/>
    <property type="match status" value="1"/>
</dbReference>
<accession>A0ABD5W1N9</accession>
<comment type="pathway">
    <text evidence="4">Amino-acid biosynthesis; L-proline biosynthesis; L-proline from L-glutamate 5-semialdehyde: step 1/1.</text>
</comment>
<evidence type="ECO:0000313" key="9">
    <source>
        <dbReference type="EMBL" id="MFC7058679.1"/>
    </source>
</evidence>
<dbReference type="HAMAP" id="MF_01925">
    <property type="entry name" value="P5C_reductase"/>
    <property type="match status" value="1"/>
</dbReference>
<keyword evidence="4" id="KW-0963">Cytoplasm</keyword>
<dbReference type="EC" id="1.5.1.2" evidence="4 5"/>
<feature type="domain" description="Pyrroline-5-carboxylate reductase catalytic N-terminal" evidence="7">
    <location>
        <begin position="4"/>
        <end position="91"/>
    </location>
</feature>
<evidence type="ECO:0000256" key="5">
    <source>
        <dbReference type="NCBIfam" id="TIGR00112"/>
    </source>
</evidence>
<feature type="domain" description="Pyrroline-5-carboxylate reductase dimerisation" evidence="8">
    <location>
        <begin position="147"/>
        <end position="251"/>
    </location>
</feature>
<keyword evidence="4" id="KW-0641">Proline biosynthesis</keyword>
<reference evidence="9 10" key="1">
    <citation type="journal article" date="2019" name="Int. J. Syst. Evol. Microbiol.">
        <title>The Global Catalogue of Microorganisms (GCM) 10K type strain sequencing project: providing services to taxonomists for standard genome sequencing and annotation.</title>
        <authorList>
            <consortium name="The Broad Institute Genomics Platform"/>
            <consortium name="The Broad Institute Genome Sequencing Center for Infectious Disease"/>
            <person name="Wu L."/>
            <person name="Ma J."/>
        </authorList>
    </citation>
    <scope>NUCLEOTIDE SEQUENCE [LARGE SCALE GENOMIC DNA]</scope>
    <source>
        <strain evidence="9 10">JCM 30072</strain>
    </source>
</reference>
<dbReference type="Gene3D" id="1.10.3730.10">
    <property type="entry name" value="ProC C-terminal domain-like"/>
    <property type="match status" value="1"/>
</dbReference>
<dbReference type="InterPro" id="IPR008927">
    <property type="entry name" value="6-PGluconate_DH-like_C_sf"/>
</dbReference>
<protein>
    <recommendedName>
        <fullName evidence="4 5">Pyrroline-5-carboxylate reductase</fullName>
        <shortName evidence="4">P5C reductase</shortName>
        <shortName evidence="4">P5CR</shortName>
        <ecNumber evidence="4 5">1.5.1.2</ecNumber>
    </recommendedName>
    <alternativeName>
        <fullName evidence="4">PCA reductase</fullName>
    </alternativeName>
</protein>
<keyword evidence="2 4" id="KW-0521">NADP</keyword>
<dbReference type="Pfam" id="PF14748">
    <property type="entry name" value="P5CR_dimer"/>
    <property type="match status" value="1"/>
</dbReference>
<keyword evidence="10" id="KW-1185">Reference proteome</keyword>
<evidence type="ECO:0000256" key="4">
    <source>
        <dbReference type="HAMAP-Rule" id="MF_01925"/>
    </source>
</evidence>